<keyword evidence="7" id="KW-0067">ATP-binding</keyword>
<evidence type="ECO:0000256" key="1">
    <source>
        <dbReference type="ARBA" id="ARBA00000085"/>
    </source>
</evidence>
<feature type="domain" description="Putative sensor" evidence="12">
    <location>
        <begin position="30"/>
        <end position="207"/>
    </location>
</feature>
<evidence type="ECO:0000256" key="8">
    <source>
        <dbReference type="ARBA" id="ARBA00023012"/>
    </source>
</evidence>
<dbReference type="InterPro" id="IPR025828">
    <property type="entry name" value="Put_sensor_dom"/>
</dbReference>
<organism evidence="13 14">
    <name type="scientific">Streptomyces griseochromogenes</name>
    <dbReference type="NCBI Taxonomy" id="68214"/>
    <lineage>
        <taxon>Bacteria</taxon>
        <taxon>Bacillati</taxon>
        <taxon>Actinomycetota</taxon>
        <taxon>Actinomycetes</taxon>
        <taxon>Kitasatosporales</taxon>
        <taxon>Streptomycetaceae</taxon>
        <taxon>Streptomyces</taxon>
    </lineage>
</organism>
<keyword evidence="9" id="KW-1133">Transmembrane helix</keyword>
<feature type="transmembrane region" description="Helical" evidence="9">
    <location>
        <begin position="25"/>
        <end position="49"/>
    </location>
</feature>
<reference evidence="13 14" key="1">
    <citation type="submission" date="2021-03" db="EMBL/GenBank/DDBJ databases">
        <title>Genomic Encyclopedia of Type Strains, Phase IV (KMG-IV): sequencing the most valuable type-strain genomes for metagenomic binning, comparative biology and taxonomic classification.</title>
        <authorList>
            <person name="Goeker M."/>
        </authorList>
    </citation>
    <scope>NUCLEOTIDE SEQUENCE [LARGE SCALE GENOMIC DNA]</scope>
    <source>
        <strain evidence="13 14">DSM 40499</strain>
    </source>
</reference>
<feature type="transmembrane region" description="Helical" evidence="9">
    <location>
        <begin position="55"/>
        <end position="73"/>
    </location>
</feature>
<keyword evidence="9" id="KW-0812">Transmembrane</keyword>
<protein>
    <recommendedName>
        <fullName evidence="2">histidine kinase</fullName>
        <ecNumber evidence="2">2.7.13.3</ecNumber>
    </recommendedName>
</protein>
<dbReference type="InterPro" id="IPR050482">
    <property type="entry name" value="Sensor_HK_TwoCompSys"/>
</dbReference>
<evidence type="ECO:0000256" key="4">
    <source>
        <dbReference type="ARBA" id="ARBA00022679"/>
    </source>
</evidence>
<evidence type="ECO:0000256" key="7">
    <source>
        <dbReference type="ARBA" id="ARBA00022840"/>
    </source>
</evidence>
<feature type="transmembrane region" description="Helical" evidence="9">
    <location>
        <begin position="164"/>
        <end position="190"/>
    </location>
</feature>
<dbReference type="Pfam" id="PF02518">
    <property type="entry name" value="HATPase_c"/>
    <property type="match status" value="1"/>
</dbReference>
<evidence type="ECO:0000256" key="6">
    <source>
        <dbReference type="ARBA" id="ARBA00022777"/>
    </source>
</evidence>
<keyword evidence="8" id="KW-0902">Two-component regulatory system</keyword>
<feature type="domain" description="Signal transduction histidine kinase subgroup 3 dimerisation and phosphoacceptor" evidence="11">
    <location>
        <begin position="236"/>
        <end position="302"/>
    </location>
</feature>
<dbReference type="Gene3D" id="1.20.5.1930">
    <property type="match status" value="1"/>
</dbReference>
<dbReference type="GO" id="GO:0016301">
    <property type="term" value="F:kinase activity"/>
    <property type="evidence" value="ECO:0007669"/>
    <property type="project" value="UniProtKB-KW"/>
</dbReference>
<dbReference type="EMBL" id="JAGGLP010000005">
    <property type="protein sequence ID" value="MBP2049934.1"/>
    <property type="molecule type" value="Genomic_DNA"/>
</dbReference>
<evidence type="ECO:0000256" key="2">
    <source>
        <dbReference type="ARBA" id="ARBA00012438"/>
    </source>
</evidence>
<evidence type="ECO:0000313" key="13">
    <source>
        <dbReference type="EMBL" id="MBP2049934.1"/>
    </source>
</evidence>
<keyword evidence="5" id="KW-0547">Nucleotide-binding</keyword>
<keyword evidence="3" id="KW-0597">Phosphoprotein</keyword>
<dbReference type="Pfam" id="PF07730">
    <property type="entry name" value="HisKA_3"/>
    <property type="match status" value="1"/>
</dbReference>
<evidence type="ECO:0000313" key="14">
    <source>
        <dbReference type="Proteomes" id="UP001519309"/>
    </source>
</evidence>
<sequence>MAASSGLVGPATSVARSGPVARFELLVHSVLLSLASVLGAVLCCLWIAGVALVPFGLGLPMTLLCAVAVRWFADRHRQWAGQRLGTPIARPYLPTPPGNRLTQLQAELRAPASWRDCAWLLANSVACWLTSGLSLVLFLAGWFYSGYPLLVAVTPPEVFREPFGFFPVHGLGQTLLVALAGSVFLAAWYFSAEPLARLNARLMRSLLTPTDKAELLARVGQLTQTRAEAVDAGASELRRIERDLHDGAQARLVSLGMNLGLAERVADDPEAVRRLLAEARASTAGALEELRDLVRGIHPPVLADRGLDGAVQALALANPVPTTVEVRIPGRLPAPVESAAYFAIAETLTNAIKHAGARQVRISVEFTREPGRVSGELRITVADDGHGGATIDDGGGLHGIARRLAAFDGTLTVDSPSGGPTEVRMSLPCALS</sequence>
<accession>A0ABS4LR88</accession>
<feature type="domain" description="Histidine kinase/HSP90-like ATPase" evidence="10">
    <location>
        <begin position="340"/>
        <end position="429"/>
    </location>
</feature>
<dbReference type="PANTHER" id="PTHR24421:SF10">
    <property type="entry name" value="NITRATE_NITRITE SENSOR PROTEIN NARQ"/>
    <property type="match status" value="1"/>
</dbReference>
<comment type="catalytic activity">
    <reaction evidence="1">
        <text>ATP + protein L-histidine = ADP + protein N-phospho-L-histidine.</text>
        <dbReference type="EC" id="2.7.13.3"/>
    </reaction>
</comment>
<evidence type="ECO:0000256" key="9">
    <source>
        <dbReference type="SAM" id="Phobius"/>
    </source>
</evidence>
<keyword evidence="9" id="KW-0472">Membrane</keyword>
<keyword evidence="14" id="KW-1185">Reference proteome</keyword>
<evidence type="ECO:0000259" key="10">
    <source>
        <dbReference type="Pfam" id="PF02518"/>
    </source>
</evidence>
<evidence type="ECO:0000256" key="3">
    <source>
        <dbReference type="ARBA" id="ARBA00022553"/>
    </source>
</evidence>
<dbReference type="Gene3D" id="3.30.565.10">
    <property type="entry name" value="Histidine kinase-like ATPase, C-terminal domain"/>
    <property type="match status" value="1"/>
</dbReference>
<feature type="transmembrane region" description="Helical" evidence="9">
    <location>
        <begin position="118"/>
        <end position="144"/>
    </location>
</feature>
<keyword evidence="6 13" id="KW-0418">Kinase</keyword>
<dbReference type="PANTHER" id="PTHR24421">
    <property type="entry name" value="NITRATE/NITRITE SENSOR PROTEIN NARX-RELATED"/>
    <property type="match status" value="1"/>
</dbReference>
<comment type="caution">
    <text evidence="13">The sequence shown here is derived from an EMBL/GenBank/DDBJ whole genome shotgun (WGS) entry which is preliminary data.</text>
</comment>
<evidence type="ECO:0000259" key="11">
    <source>
        <dbReference type="Pfam" id="PF07730"/>
    </source>
</evidence>
<dbReference type="InterPro" id="IPR003594">
    <property type="entry name" value="HATPase_dom"/>
</dbReference>
<evidence type="ECO:0000259" key="12">
    <source>
        <dbReference type="Pfam" id="PF13796"/>
    </source>
</evidence>
<keyword evidence="4" id="KW-0808">Transferase</keyword>
<evidence type="ECO:0000256" key="5">
    <source>
        <dbReference type="ARBA" id="ARBA00022741"/>
    </source>
</evidence>
<dbReference type="InterPro" id="IPR011712">
    <property type="entry name" value="Sig_transdc_His_kin_sub3_dim/P"/>
</dbReference>
<dbReference type="Pfam" id="PF13796">
    <property type="entry name" value="Sensor"/>
    <property type="match status" value="1"/>
</dbReference>
<dbReference type="EC" id="2.7.13.3" evidence="2"/>
<name>A0ABS4LR88_9ACTN</name>
<dbReference type="RefSeq" id="WP_079146776.1">
    <property type="nucleotide sequence ID" value="NZ_CP016279.1"/>
</dbReference>
<dbReference type="CDD" id="cd16917">
    <property type="entry name" value="HATPase_UhpB-NarQ-NarX-like"/>
    <property type="match status" value="1"/>
</dbReference>
<gene>
    <name evidence="13" type="ORF">J2Z21_002870</name>
</gene>
<dbReference type="InterPro" id="IPR036890">
    <property type="entry name" value="HATPase_C_sf"/>
</dbReference>
<dbReference type="Proteomes" id="UP001519309">
    <property type="component" value="Unassembled WGS sequence"/>
</dbReference>
<dbReference type="SUPFAM" id="SSF55874">
    <property type="entry name" value="ATPase domain of HSP90 chaperone/DNA topoisomerase II/histidine kinase"/>
    <property type="match status" value="1"/>
</dbReference>
<proteinExistence type="predicted"/>